<accession>A0A6A6Y681</accession>
<reference evidence="4" key="2">
    <citation type="submission" date="2020-04" db="EMBL/GenBank/DDBJ databases">
        <authorList>
            <consortium name="NCBI Genome Project"/>
        </authorList>
    </citation>
    <scope>NUCLEOTIDE SEQUENCE</scope>
    <source>
        <strain evidence="4">CBS 304.34</strain>
    </source>
</reference>
<dbReference type="EMBL" id="MU003714">
    <property type="protein sequence ID" value="KAF2804190.1"/>
    <property type="molecule type" value="Genomic_DNA"/>
</dbReference>
<evidence type="ECO:0000313" key="3">
    <source>
        <dbReference type="Proteomes" id="UP000504636"/>
    </source>
</evidence>
<dbReference type="Proteomes" id="UP000504636">
    <property type="component" value="Unplaced"/>
</dbReference>
<dbReference type="GeneID" id="54461936"/>
<proteinExistence type="predicted"/>
<sequence>MTESRHHQHPKSQSSVTSTTKAEGDGCAGGVGLDTTGQRTGIGVASAWNGAFAIHPFKTYLQLLPPRHHDHRLEMITMENIDTHFKNHGCGPGSASQPHDRRLEMITMSGSGADGQGKERHHEGSRSHVRKLPTSAIMTGVSSSWVGGQGLALKADLEVAVVVIMLNIIASKRHH</sequence>
<feature type="region of interest" description="Disordered" evidence="1">
    <location>
        <begin position="1"/>
        <end position="25"/>
    </location>
</feature>
<dbReference type="RefSeq" id="XP_033571154.1">
    <property type="nucleotide sequence ID" value="XM_033721043.1"/>
</dbReference>
<name>A0A6A6Y681_9PEZI</name>
<feature type="region of interest" description="Disordered" evidence="1">
    <location>
        <begin position="109"/>
        <end position="131"/>
    </location>
</feature>
<keyword evidence="3" id="KW-1185">Reference proteome</keyword>
<feature type="compositionally biased region" description="Basic and acidic residues" evidence="1">
    <location>
        <begin position="116"/>
        <end position="126"/>
    </location>
</feature>
<reference evidence="4" key="3">
    <citation type="submission" date="2025-04" db="UniProtKB">
        <authorList>
            <consortium name="RefSeq"/>
        </authorList>
    </citation>
    <scope>IDENTIFICATION</scope>
    <source>
        <strain evidence="4">CBS 304.34</strain>
    </source>
</reference>
<feature type="non-terminal residue" evidence="2">
    <location>
        <position position="175"/>
    </location>
</feature>
<feature type="compositionally biased region" description="Basic residues" evidence="1">
    <location>
        <begin position="1"/>
        <end position="10"/>
    </location>
</feature>
<evidence type="ECO:0000313" key="2">
    <source>
        <dbReference type="EMBL" id="KAF2804190.1"/>
    </source>
</evidence>
<evidence type="ECO:0000313" key="4">
    <source>
        <dbReference type="RefSeq" id="XP_033571154.1"/>
    </source>
</evidence>
<feature type="compositionally biased region" description="Polar residues" evidence="1">
    <location>
        <begin position="11"/>
        <end position="21"/>
    </location>
</feature>
<dbReference type="AlphaFoldDB" id="A0A6A6Y681"/>
<protein>
    <submittedName>
        <fullName evidence="2 4">Uncharacterized protein</fullName>
    </submittedName>
</protein>
<gene>
    <name evidence="2 4" type="ORF">BDZ99DRAFT_467554</name>
</gene>
<evidence type="ECO:0000256" key="1">
    <source>
        <dbReference type="SAM" id="MobiDB-lite"/>
    </source>
</evidence>
<reference evidence="2 4" key="1">
    <citation type="journal article" date="2020" name="Stud. Mycol.">
        <title>101 Dothideomycetes genomes: a test case for predicting lifestyles and emergence of pathogens.</title>
        <authorList>
            <person name="Haridas S."/>
            <person name="Albert R."/>
            <person name="Binder M."/>
            <person name="Bloem J."/>
            <person name="Labutti K."/>
            <person name="Salamov A."/>
            <person name="Andreopoulos B."/>
            <person name="Baker S."/>
            <person name="Barry K."/>
            <person name="Bills G."/>
            <person name="Bluhm B."/>
            <person name="Cannon C."/>
            <person name="Castanera R."/>
            <person name="Culley D."/>
            <person name="Daum C."/>
            <person name="Ezra D."/>
            <person name="Gonzalez J."/>
            <person name="Henrissat B."/>
            <person name="Kuo A."/>
            <person name="Liang C."/>
            <person name="Lipzen A."/>
            <person name="Lutzoni F."/>
            <person name="Magnuson J."/>
            <person name="Mondo S."/>
            <person name="Nolan M."/>
            <person name="Ohm R."/>
            <person name="Pangilinan J."/>
            <person name="Park H.-J."/>
            <person name="Ramirez L."/>
            <person name="Alfaro M."/>
            <person name="Sun H."/>
            <person name="Tritt A."/>
            <person name="Yoshinaga Y."/>
            <person name="Zwiers L.-H."/>
            <person name="Turgeon B."/>
            <person name="Goodwin S."/>
            <person name="Spatafora J."/>
            <person name="Crous P."/>
            <person name="Grigoriev I."/>
        </authorList>
    </citation>
    <scope>NUCLEOTIDE SEQUENCE</scope>
    <source>
        <strain evidence="2 4">CBS 304.34</strain>
    </source>
</reference>
<organism evidence="2">
    <name type="scientific">Mytilinidion resinicola</name>
    <dbReference type="NCBI Taxonomy" id="574789"/>
    <lineage>
        <taxon>Eukaryota</taxon>
        <taxon>Fungi</taxon>
        <taxon>Dikarya</taxon>
        <taxon>Ascomycota</taxon>
        <taxon>Pezizomycotina</taxon>
        <taxon>Dothideomycetes</taxon>
        <taxon>Pleosporomycetidae</taxon>
        <taxon>Mytilinidiales</taxon>
        <taxon>Mytilinidiaceae</taxon>
        <taxon>Mytilinidion</taxon>
    </lineage>
</organism>